<feature type="domain" description="Metallo-beta-lactamase" evidence="1">
    <location>
        <begin position="34"/>
        <end position="223"/>
    </location>
</feature>
<dbReference type="eggNOG" id="COG1235">
    <property type="taxonomic scope" value="Bacteria"/>
</dbReference>
<name>B2A495_NATTJ</name>
<dbReference type="PROSITE" id="PS51257">
    <property type="entry name" value="PROKAR_LIPOPROTEIN"/>
    <property type="match status" value="1"/>
</dbReference>
<evidence type="ECO:0000313" key="2">
    <source>
        <dbReference type="EMBL" id="ACB83749.1"/>
    </source>
</evidence>
<dbReference type="Proteomes" id="UP000001683">
    <property type="component" value="Chromosome"/>
</dbReference>
<dbReference type="InterPro" id="IPR036866">
    <property type="entry name" value="RibonucZ/Hydroxyglut_hydro"/>
</dbReference>
<dbReference type="PANTHER" id="PTHR42663">
    <property type="entry name" value="HYDROLASE C777.06C-RELATED-RELATED"/>
    <property type="match status" value="1"/>
</dbReference>
<dbReference type="AlphaFoldDB" id="B2A495"/>
<accession>B2A495</accession>
<reference evidence="2 3" key="2">
    <citation type="journal article" date="2011" name="J. Bacteriol.">
        <title>Complete genome sequence of the anaerobic, halophilic alkalithermophile Natranaerobius thermophilus JW/NM-WN-LF.</title>
        <authorList>
            <person name="Zhao B."/>
            <person name="Mesbah N.M."/>
            <person name="Dalin E."/>
            <person name="Goodwin L."/>
            <person name="Nolan M."/>
            <person name="Pitluck S."/>
            <person name="Chertkov O."/>
            <person name="Brettin T.S."/>
            <person name="Han J."/>
            <person name="Larimer F.W."/>
            <person name="Land M.L."/>
            <person name="Hauser L."/>
            <person name="Kyrpides N."/>
            <person name="Wiegel J."/>
        </authorList>
    </citation>
    <scope>NUCLEOTIDE SEQUENCE [LARGE SCALE GENOMIC DNA]</scope>
    <source>
        <strain evidence="3">ATCC BAA-1301 / DSM 18059 / JW/NM-WN-LF</strain>
    </source>
</reference>
<dbReference type="Gene3D" id="3.60.15.10">
    <property type="entry name" value="Ribonuclease Z/Hydroxyacylglutathione hydrolase-like"/>
    <property type="match status" value="1"/>
</dbReference>
<dbReference type="STRING" id="457570.Nther_0150"/>
<dbReference type="InterPro" id="IPR001279">
    <property type="entry name" value="Metallo-B-lactamas"/>
</dbReference>
<keyword evidence="3" id="KW-1185">Reference proteome</keyword>
<proteinExistence type="predicted"/>
<evidence type="ECO:0000313" key="3">
    <source>
        <dbReference type="Proteomes" id="UP000001683"/>
    </source>
</evidence>
<dbReference type="SUPFAM" id="SSF56281">
    <property type="entry name" value="Metallo-hydrolase/oxidoreductase"/>
    <property type="match status" value="1"/>
</dbReference>
<protein>
    <submittedName>
        <fullName evidence="2">Beta-lactamase domain protein</fullName>
    </submittedName>
</protein>
<dbReference type="InParanoid" id="B2A495"/>
<gene>
    <name evidence="2" type="ordered locus">Nther_0150</name>
</gene>
<sequence>MKVTFLGTGPSHGVPVIGCSCSVCSSKDSKNTRYRSSVIIKYENNHLLIDTPPEFRLQMINNNIHRIDGVLFTHPHADHVHGFDDLRRFNEIQRESIPCFASSETVKNLKNMYSYVFRGGDPYTSSPKVTLHSISSSFELNGLTINPIPIYHGKSLILGYRIGRFAYLTDCSQIPPDSYKFLQGLHTLVIGALRYRSHPNHLSVDEAVETVNKINPEVAYFTHMTHDLDYYQLNEQLPVNIKPAFDNLTIQVE</sequence>
<evidence type="ECO:0000259" key="1">
    <source>
        <dbReference type="SMART" id="SM00849"/>
    </source>
</evidence>
<dbReference type="CDD" id="cd16279">
    <property type="entry name" value="metallo-hydrolase-like_MBL-fold"/>
    <property type="match status" value="1"/>
</dbReference>
<dbReference type="Pfam" id="PF12706">
    <property type="entry name" value="Lactamase_B_2"/>
    <property type="match status" value="1"/>
</dbReference>
<dbReference type="KEGG" id="nth:Nther_0150"/>
<dbReference type="RefSeq" id="WP_012446640.1">
    <property type="nucleotide sequence ID" value="NC_010718.1"/>
</dbReference>
<organism evidence="2 3">
    <name type="scientific">Natranaerobius thermophilus (strain ATCC BAA-1301 / DSM 18059 / JW/NM-WN-LF)</name>
    <dbReference type="NCBI Taxonomy" id="457570"/>
    <lineage>
        <taxon>Bacteria</taxon>
        <taxon>Bacillati</taxon>
        <taxon>Bacillota</taxon>
        <taxon>Clostridia</taxon>
        <taxon>Natranaerobiales</taxon>
        <taxon>Natranaerobiaceae</taxon>
        <taxon>Natranaerobius</taxon>
    </lineage>
</organism>
<reference evidence="2 3" key="1">
    <citation type="submission" date="2008-04" db="EMBL/GenBank/DDBJ databases">
        <title>Complete sequence of chromosome of Natranaerobius thermophilus JW/NM-WN-LF.</title>
        <authorList>
            <consortium name="US DOE Joint Genome Institute"/>
            <person name="Copeland A."/>
            <person name="Lucas S."/>
            <person name="Lapidus A."/>
            <person name="Glavina del Rio T."/>
            <person name="Dalin E."/>
            <person name="Tice H."/>
            <person name="Bruce D."/>
            <person name="Goodwin L."/>
            <person name="Pitluck S."/>
            <person name="Chertkov O."/>
            <person name="Brettin T."/>
            <person name="Detter J.C."/>
            <person name="Han C."/>
            <person name="Kuske C.R."/>
            <person name="Schmutz J."/>
            <person name="Larimer F."/>
            <person name="Land M."/>
            <person name="Hauser L."/>
            <person name="Kyrpides N."/>
            <person name="Lykidis A."/>
            <person name="Mesbah N.M."/>
            <person name="Wiegel J."/>
        </authorList>
    </citation>
    <scope>NUCLEOTIDE SEQUENCE [LARGE SCALE GENOMIC DNA]</scope>
    <source>
        <strain evidence="3">ATCC BAA-1301 / DSM 18059 / JW/NM-WN-LF</strain>
    </source>
</reference>
<dbReference type="HOGENOM" id="CLU_044538_2_1_9"/>
<dbReference type="EMBL" id="CP001034">
    <property type="protein sequence ID" value="ACB83749.1"/>
    <property type="molecule type" value="Genomic_DNA"/>
</dbReference>
<dbReference type="SMART" id="SM00849">
    <property type="entry name" value="Lactamase_B"/>
    <property type="match status" value="1"/>
</dbReference>
<dbReference type="PANTHER" id="PTHR42663:SF6">
    <property type="entry name" value="HYDROLASE C777.06C-RELATED"/>
    <property type="match status" value="1"/>
</dbReference>
<dbReference type="OrthoDB" id="9800940at2"/>